<feature type="transmembrane region" description="Helical" evidence="1">
    <location>
        <begin position="116"/>
        <end position="134"/>
    </location>
</feature>
<accession>A0A7Y9EZ84</accession>
<feature type="transmembrane region" description="Helical" evidence="1">
    <location>
        <begin position="146"/>
        <end position="163"/>
    </location>
</feature>
<keyword evidence="1" id="KW-0812">Transmembrane</keyword>
<dbReference type="AlphaFoldDB" id="A0A7Y9EZ84"/>
<organism evidence="2 3">
    <name type="scientific">Nocardioides marinisabuli</name>
    <dbReference type="NCBI Taxonomy" id="419476"/>
    <lineage>
        <taxon>Bacteria</taxon>
        <taxon>Bacillati</taxon>
        <taxon>Actinomycetota</taxon>
        <taxon>Actinomycetes</taxon>
        <taxon>Propionibacteriales</taxon>
        <taxon>Nocardioidaceae</taxon>
        <taxon>Nocardioides</taxon>
    </lineage>
</organism>
<sequence length="241" mass="23795">MTAWVGATSASAAAHTVHYALVVGGLVALAGLLGARLLPAAHRAPDAHDLRVAALRHAAATGTLQLRPLATTPAPVAQPRAGTAVTLLLPLALVSSAAAAGVHAAMGPAHLREQTLFGLFFAAAALAQLAWTAAALQRPGRPSRRLLLLGAAGNAACLGLWALTRTVGLPLDLMGTPEAVGAWDLAAVAWQLVVVGACVALLRGAPPAPGGAPAGWHPAATAYLGVSVTALALLSLSGAGG</sequence>
<feature type="transmembrane region" description="Helical" evidence="1">
    <location>
        <begin position="84"/>
        <end position="104"/>
    </location>
</feature>
<evidence type="ECO:0000256" key="1">
    <source>
        <dbReference type="SAM" id="Phobius"/>
    </source>
</evidence>
<keyword evidence="1" id="KW-1133">Transmembrane helix</keyword>
<feature type="transmembrane region" description="Helical" evidence="1">
    <location>
        <begin position="214"/>
        <end position="236"/>
    </location>
</feature>
<feature type="transmembrane region" description="Helical" evidence="1">
    <location>
        <begin position="183"/>
        <end position="202"/>
    </location>
</feature>
<protein>
    <submittedName>
        <fullName evidence="2">Uncharacterized protein</fullName>
    </submittedName>
</protein>
<dbReference type="Proteomes" id="UP000516957">
    <property type="component" value="Unassembled WGS sequence"/>
</dbReference>
<comment type="caution">
    <text evidence="2">The sequence shown here is derived from an EMBL/GenBank/DDBJ whole genome shotgun (WGS) entry which is preliminary data.</text>
</comment>
<proteinExistence type="predicted"/>
<dbReference type="RefSeq" id="WP_179614565.1">
    <property type="nucleotide sequence ID" value="NZ_JACCBE010000001.1"/>
</dbReference>
<feature type="transmembrane region" description="Helical" evidence="1">
    <location>
        <begin position="12"/>
        <end position="33"/>
    </location>
</feature>
<keyword evidence="1" id="KW-0472">Membrane</keyword>
<reference evidence="2 3" key="1">
    <citation type="submission" date="2020-07" db="EMBL/GenBank/DDBJ databases">
        <title>Sequencing the genomes of 1000 actinobacteria strains.</title>
        <authorList>
            <person name="Klenk H.-P."/>
        </authorList>
    </citation>
    <scope>NUCLEOTIDE SEQUENCE [LARGE SCALE GENOMIC DNA]</scope>
    <source>
        <strain evidence="2 3">DSM 18965</strain>
    </source>
</reference>
<gene>
    <name evidence="2" type="ORF">BKA08_000938</name>
</gene>
<dbReference type="EMBL" id="JACCBE010000001">
    <property type="protein sequence ID" value="NYD56700.1"/>
    <property type="molecule type" value="Genomic_DNA"/>
</dbReference>
<name>A0A7Y9EZ84_9ACTN</name>
<evidence type="ECO:0000313" key="2">
    <source>
        <dbReference type="EMBL" id="NYD56700.1"/>
    </source>
</evidence>
<keyword evidence="3" id="KW-1185">Reference proteome</keyword>
<evidence type="ECO:0000313" key="3">
    <source>
        <dbReference type="Proteomes" id="UP000516957"/>
    </source>
</evidence>